<dbReference type="AlphaFoldDB" id="A0A6G8ARC9"/>
<reference evidence="1 2" key="1">
    <citation type="submission" date="2020-03" db="EMBL/GenBank/DDBJ databases">
        <title>Vagococcus sp. nov., isolated from beetles.</title>
        <authorList>
            <person name="Hyun D.-W."/>
            <person name="Bae J.-W."/>
        </authorList>
    </citation>
    <scope>NUCLEOTIDE SEQUENCE [LARGE SCALE GENOMIC DNA]</scope>
    <source>
        <strain evidence="1 2">HDW17B</strain>
    </source>
</reference>
<evidence type="ECO:0008006" key="3">
    <source>
        <dbReference type="Google" id="ProtNLM"/>
    </source>
</evidence>
<evidence type="ECO:0000313" key="1">
    <source>
        <dbReference type="EMBL" id="QIL47638.1"/>
    </source>
</evidence>
<proteinExistence type="predicted"/>
<accession>A0A6G8ARC9</accession>
<organism evidence="1 2">
    <name type="scientific">Vagococcus hydrophili</name>
    <dbReference type="NCBI Taxonomy" id="2714947"/>
    <lineage>
        <taxon>Bacteria</taxon>
        <taxon>Bacillati</taxon>
        <taxon>Bacillota</taxon>
        <taxon>Bacilli</taxon>
        <taxon>Lactobacillales</taxon>
        <taxon>Enterococcaceae</taxon>
        <taxon>Vagococcus</taxon>
    </lineage>
</organism>
<dbReference type="EMBL" id="CP049887">
    <property type="protein sequence ID" value="QIL47638.1"/>
    <property type="molecule type" value="Genomic_DNA"/>
</dbReference>
<dbReference type="Proteomes" id="UP000501747">
    <property type="component" value="Chromosome"/>
</dbReference>
<gene>
    <name evidence="1" type="ORF">G7082_03340</name>
</gene>
<dbReference type="RefSeq" id="WP_166033810.1">
    <property type="nucleotide sequence ID" value="NZ_CP049887.1"/>
</dbReference>
<protein>
    <recommendedName>
        <fullName evidence="3">Polyketide cyclase</fullName>
    </recommendedName>
</protein>
<sequence>MKRQSIYQEILNFNVEEIWNIVINQEETSWRSDLIRTEILSEHTFKEYSVLGAKTTFKITKIMENQYYAFDMESSFFKGYWYGEFIQLGDQSTKIIFFEKIYFRNPLVYLMSFFKLHLKEIQKKYVEDLKKSLTNQKKELK</sequence>
<dbReference type="KEGG" id="vhy:G7082_03340"/>
<name>A0A6G8ARC9_9ENTE</name>
<dbReference type="SUPFAM" id="SSF55961">
    <property type="entry name" value="Bet v1-like"/>
    <property type="match status" value="1"/>
</dbReference>
<keyword evidence="2" id="KW-1185">Reference proteome</keyword>
<evidence type="ECO:0000313" key="2">
    <source>
        <dbReference type="Proteomes" id="UP000501747"/>
    </source>
</evidence>